<reference evidence="12 13" key="1">
    <citation type="submission" date="2017-02" db="EMBL/GenBank/DDBJ databases">
        <title>The new phylogeny of genus Mycobacterium.</title>
        <authorList>
            <person name="Tortoli E."/>
            <person name="Trovato A."/>
            <person name="Cirillo D.M."/>
        </authorList>
    </citation>
    <scope>NUCLEOTIDE SEQUENCE [LARGE SCALE GENOMIC DNA]</scope>
    <source>
        <strain evidence="12 13">DSM 45230</strain>
    </source>
</reference>
<evidence type="ECO:0000313" key="13">
    <source>
        <dbReference type="Proteomes" id="UP000192319"/>
    </source>
</evidence>
<feature type="region of interest" description="Disordered" evidence="10">
    <location>
        <begin position="129"/>
        <end position="154"/>
    </location>
</feature>
<keyword evidence="11" id="KW-0812">Transmembrane</keyword>
<evidence type="ECO:0000313" key="12">
    <source>
        <dbReference type="EMBL" id="OQZ88824.1"/>
    </source>
</evidence>
<name>A0ABX3R4B9_9MYCO</name>
<evidence type="ECO:0000256" key="7">
    <source>
        <dbReference type="ARBA" id="ARBA00023054"/>
    </source>
</evidence>
<evidence type="ECO:0000256" key="11">
    <source>
        <dbReference type="SAM" id="Phobius"/>
    </source>
</evidence>
<protein>
    <recommendedName>
        <fullName evidence="3">Cell wall synthesis protein Wag31</fullName>
    </recommendedName>
    <alternativeName>
        <fullName evidence="9">Antigen 84</fullName>
    </alternativeName>
</protein>
<keyword evidence="11" id="KW-1133">Transmembrane helix</keyword>
<keyword evidence="11" id="KW-0472">Membrane</keyword>
<dbReference type="Proteomes" id="UP000192319">
    <property type="component" value="Unassembled WGS sequence"/>
</dbReference>
<keyword evidence="6" id="KW-0133">Cell shape</keyword>
<keyword evidence="8" id="KW-0131">Cell cycle</keyword>
<dbReference type="NCBIfam" id="TIGR03544">
    <property type="entry name" value="DivI1A_domain"/>
    <property type="match status" value="2"/>
</dbReference>
<dbReference type="PANTHER" id="PTHR35794:SF2">
    <property type="entry name" value="CELL DIVISION PROTEIN DIVIVA"/>
    <property type="match status" value="1"/>
</dbReference>
<comment type="caution">
    <text evidence="12">The sequence shown here is derived from an EMBL/GenBank/DDBJ whole genome shotgun (WGS) entry which is preliminary data.</text>
</comment>
<evidence type="ECO:0000256" key="2">
    <source>
        <dbReference type="ARBA" id="ARBA00009008"/>
    </source>
</evidence>
<feature type="transmembrane region" description="Helical" evidence="11">
    <location>
        <begin position="162"/>
        <end position="184"/>
    </location>
</feature>
<comment type="subcellular location">
    <subcellularLocation>
        <location evidence="1">Cytoplasm</location>
    </subcellularLocation>
</comment>
<evidence type="ECO:0000256" key="6">
    <source>
        <dbReference type="ARBA" id="ARBA00022960"/>
    </source>
</evidence>
<evidence type="ECO:0000256" key="4">
    <source>
        <dbReference type="ARBA" id="ARBA00022490"/>
    </source>
</evidence>
<keyword evidence="4" id="KW-0963">Cytoplasm</keyword>
<dbReference type="InterPro" id="IPR019933">
    <property type="entry name" value="DivIVA_domain"/>
</dbReference>
<accession>A0ABX3R4B9</accession>
<keyword evidence="5" id="KW-0132">Cell division</keyword>
<dbReference type="PANTHER" id="PTHR35794">
    <property type="entry name" value="CELL DIVISION PROTEIN DIVIVA"/>
    <property type="match status" value="1"/>
</dbReference>
<evidence type="ECO:0000256" key="8">
    <source>
        <dbReference type="ARBA" id="ARBA00023306"/>
    </source>
</evidence>
<evidence type="ECO:0000256" key="3">
    <source>
        <dbReference type="ARBA" id="ARBA00018787"/>
    </source>
</evidence>
<keyword evidence="7" id="KW-0175">Coiled coil</keyword>
<evidence type="ECO:0000256" key="9">
    <source>
        <dbReference type="ARBA" id="ARBA00031737"/>
    </source>
</evidence>
<proteinExistence type="inferred from homology"/>
<dbReference type="InterPro" id="IPR007793">
    <property type="entry name" value="DivIVA_fam"/>
</dbReference>
<feature type="transmembrane region" description="Helical" evidence="11">
    <location>
        <begin position="204"/>
        <end position="225"/>
    </location>
</feature>
<evidence type="ECO:0000256" key="10">
    <source>
        <dbReference type="SAM" id="MobiDB-lite"/>
    </source>
</evidence>
<sequence>MDDPEKRIAELERQLAEQKRATGAPGPNGRHKWKVNRFALPAPGCLTAEQVRHVAFSKPPLGRSGYNEDEVDAFLDLVEAELRQPAGTLGAEQVRGVAFGRPPLGRRGYNEDEVDTFLGLVEQQLRAQRGADPAAVAPPPPGGTPATHAAAPQSPGRRLLDVGAAVFGSFWLWYLLGFVLLAGGGAGLRFLGRLVPLDGPAPDWMGLVILAMPVVAGVGYVVWHLRSRNRRRHRYWAAGGGDGASNSGCGGGHGGCGGGSGCGGGGCGGGGH</sequence>
<dbReference type="EMBL" id="MVHD01000045">
    <property type="protein sequence ID" value="OQZ88824.1"/>
    <property type="molecule type" value="Genomic_DNA"/>
</dbReference>
<gene>
    <name evidence="12" type="ORF">BST11_20645</name>
</gene>
<evidence type="ECO:0000256" key="5">
    <source>
        <dbReference type="ARBA" id="ARBA00022618"/>
    </source>
</evidence>
<dbReference type="Gene3D" id="6.10.250.660">
    <property type="match status" value="2"/>
</dbReference>
<evidence type="ECO:0000256" key="1">
    <source>
        <dbReference type="ARBA" id="ARBA00004496"/>
    </source>
</evidence>
<organism evidence="12 13">
    <name type="scientific">Mycobacterium alsense</name>
    <dbReference type="NCBI Taxonomy" id="324058"/>
    <lineage>
        <taxon>Bacteria</taxon>
        <taxon>Bacillati</taxon>
        <taxon>Actinomycetota</taxon>
        <taxon>Actinomycetes</taxon>
        <taxon>Mycobacteriales</taxon>
        <taxon>Mycobacteriaceae</taxon>
        <taxon>Mycobacterium</taxon>
    </lineage>
</organism>
<keyword evidence="13" id="KW-1185">Reference proteome</keyword>
<comment type="similarity">
    <text evidence="2">Belongs to the DivIVA family.</text>
</comment>